<evidence type="ECO:0000256" key="16">
    <source>
        <dbReference type="ARBA" id="ARBA00080430"/>
    </source>
</evidence>
<feature type="compositionally biased region" description="Polar residues" evidence="18">
    <location>
        <begin position="1134"/>
        <end position="1152"/>
    </location>
</feature>
<comment type="similarity">
    <text evidence="2">Belongs to the Nav/unc-53 family.</text>
</comment>
<keyword evidence="5" id="KW-0963">Cytoplasm</keyword>
<evidence type="ECO:0000256" key="6">
    <source>
        <dbReference type="ARBA" id="ARBA00022553"/>
    </source>
</evidence>
<keyword evidence="3" id="KW-0217">Developmental protein</keyword>
<evidence type="ECO:0000256" key="8">
    <source>
        <dbReference type="ARBA" id="ARBA00022782"/>
    </source>
</evidence>
<dbReference type="GO" id="GO:0005874">
    <property type="term" value="C:microtubule"/>
    <property type="evidence" value="ECO:0007669"/>
    <property type="project" value="UniProtKB-KW"/>
</dbReference>
<proteinExistence type="inferred from homology"/>
<keyword evidence="7" id="KW-0493">Microtubule</keyword>
<dbReference type="PANTHER" id="PTHR12784:SF3">
    <property type="entry name" value="NEURON NAVIGATOR 1"/>
    <property type="match status" value="1"/>
</dbReference>
<evidence type="ECO:0000256" key="15">
    <source>
        <dbReference type="ARBA" id="ARBA00067341"/>
    </source>
</evidence>
<evidence type="ECO:0000256" key="3">
    <source>
        <dbReference type="ARBA" id="ARBA00022473"/>
    </source>
</evidence>
<feature type="coiled-coil region" evidence="17">
    <location>
        <begin position="1222"/>
        <end position="1249"/>
    </location>
</feature>
<dbReference type="SUPFAM" id="SSF52540">
    <property type="entry name" value="P-loop containing nucleoside triphosphate hydrolases"/>
    <property type="match status" value="1"/>
</dbReference>
<feature type="region of interest" description="Disordered" evidence="18">
    <location>
        <begin position="811"/>
        <end position="847"/>
    </location>
</feature>
<feature type="region of interest" description="Disordered" evidence="18">
    <location>
        <begin position="90"/>
        <end position="182"/>
    </location>
</feature>
<evidence type="ECO:0000256" key="13">
    <source>
        <dbReference type="ARBA" id="ARBA00059345"/>
    </source>
</evidence>
<feature type="compositionally biased region" description="Acidic residues" evidence="18">
    <location>
        <begin position="831"/>
        <end position="841"/>
    </location>
</feature>
<keyword evidence="12" id="KW-0206">Cytoskeleton</keyword>
<feature type="domain" description="AAA+ ATPase" evidence="19">
    <location>
        <begin position="1431"/>
        <end position="1570"/>
    </location>
</feature>
<dbReference type="SMART" id="SM00382">
    <property type="entry name" value="AAA"/>
    <property type="match status" value="1"/>
</dbReference>
<feature type="compositionally biased region" description="Low complexity" evidence="18">
    <location>
        <begin position="1264"/>
        <end position="1275"/>
    </location>
</feature>
<comment type="subunit">
    <text evidence="14">Interacts with tubulin.</text>
</comment>
<feature type="compositionally biased region" description="Basic and acidic residues" evidence="18">
    <location>
        <begin position="118"/>
        <end position="134"/>
    </location>
</feature>
<dbReference type="InterPro" id="IPR057126">
    <property type="entry name" value="NAV1-like_ubiquitin-like"/>
</dbReference>
<feature type="compositionally biased region" description="Low complexity" evidence="18">
    <location>
        <begin position="814"/>
        <end position="830"/>
    </location>
</feature>
<feature type="compositionally biased region" description="Low complexity" evidence="18">
    <location>
        <begin position="1153"/>
        <end position="1162"/>
    </location>
</feature>
<feature type="compositionally biased region" description="Basic and acidic residues" evidence="18">
    <location>
        <begin position="90"/>
        <end position="99"/>
    </location>
</feature>
<evidence type="ECO:0000313" key="20">
    <source>
        <dbReference type="Ensembl" id="ENSZALP00000019594.1"/>
    </source>
</evidence>
<dbReference type="Pfam" id="PF25408">
    <property type="entry name" value="AAA_lid_NAV1"/>
    <property type="match status" value="1"/>
</dbReference>
<feature type="region of interest" description="Disordered" evidence="18">
    <location>
        <begin position="1132"/>
        <end position="1162"/>
    </location>
</feature>
<dbReference type="Ensembl" id="ENSZALT00000025739.1">
    <property type="protein sequence ID" value="ENSZALP00000019594.1"/>
    <property type="gene ID" value="ENSZALG00000015005.1"/>
</dbReference>
<dbReference type="InterPro" id="IPR027417">
    <property type="entry name" value="P-loop_NTPase"/>
</dbReference>
<dbReference type="PANTHER" id="PTHR12784">
    <property type="entry name" value="STEERIN"/>
    <property type="match status" value="1"/>
</dbReference>
<keyword evidence="9" id="KW-0524">Neurogenesis</keyword>
<dbReference type="InterPro" id="IPR039041">
    <property type="entry name" value="Nav/unc-53"/>
</dbReference>
<feature type="compositionally biased region" description="Polar residues" evidence="18">
    <location>
        <begin position="668"/>
        <end position="684"/>
    </location>
</feature>
<keyword evidence="8" id="KW-0221">Differentiation</keyword>
<feature type="compositionally biased region" description="Basic and acidic residues" evidence="18">
    <location>
        <begin position="393"/>
        <end position="436"/>
    </location>
</feature>
<evidence type="ECO:0000256" key="10">
    <source>
        <dbReference type="ARBA" id="ARBA00022990"/>
    </source>
</evidence>
<feature type="region of interest" description="Disordered" evidence="18">
    <location>
        <begin position="389"/>
        <end position="696"/>
    </location>
</feature>
<feature type="compositionally biased region" description="Polar residues" evidence="18">
    <location>
        <begin position="611"/>
        <end position="621"/>
    </location>
</feature>
<feature type="coiled-coil region" evidence="17">
    <location>
        <begin position="1023"/>
        <end position="1050"/>
    </location>
</feature>
<evidence type="ECO:0000259" key="19">
    <source>
        <dbReference type="SMART" id="SM00382"/>
    </source>
</evidence>
<dbReference type="Proteomes" id="UP000694413">
    <property type="component" value="Unassembled WGS sequence"/>
</dbReference>
<keyword evidence="4" id="KW-0488">Methylation</keyword>
<feature type="compositionally biased region" description="Low complexity" evidence="18">
    <location>
        <begin position="1072"/>
        <end position="1091"/>
    </location>
</feature>
<evidence type="ECO:0000256" key="14">
    <source>
        <dbReference type="ARBA" id="ARBA00064590"/>
    </source>
</evidence>
<organism evidence="20 21">
    <name type="scientific">Zonotrichia albicollis</name>
    <name type="common">White-throated sparrow</name>
    <name type="synonym">Fringilla albicollis</name>
    <dbReference type="NCBI Taxonomy" id="44394"/>
    <lineage>
        <taxon>Eukaryota</taxon>
        <taxon>Metazoa</taxon>
        <taxon>Chordata</taxon>
        <taxon>Craniata</taxon>
        <taxon>Vertebrata</taxon>
        <taxon>Euteleostomi</taxon>
        <taxon>Archelosauria</taxon>
        <taxon>Archosauria</taxon>
        <taxon>Dinosauria</taxon>
        <taxon>Saurischia</taxon>
        <taxon>Theropoda</taxon>
        <taxon>Coelurosauria</taxon>
        <taxon>Aves</taxon>
        <taxon>Neognathae</taxon>
        <taxon>Neoaves</taxon>
        <taxon>Telluraves</taxon>
        <taxon>Australaves</taxon>
        <taxon>Passeriformes</taxon>
        <taxon>Passerellidae</taxon>
        <taxon>Zonotrichia</taxon>
    </lineage>
</organism>
<evidence type="ECO:0000256" key="18">
    <source>
        <dbReference type="SAM" id="MobiDB-lite"/>
    </source>
</evidence>
<protein>
    <recommendedName>
        <fullName evidence="15">Neuron navigator 1</fullName>
    </recommendedName>
    <alternativeName>
        <fullName evidence="16">Pore membrane and/or filament-interacting-like protein 3</fullName>
    </alternativeName>
</protein>
<evidence type="ECO:0000256" key="17">
    <source>
        <dbReference type="SAM" id="Coils"/>
    </source>
</evidence>
<keyword evidence="11 17" id="KW-0175">Coiled coil</keyword>
<dbReference type="FunFam" id="3.40.50.300:FF:000409">
    <property type="entry name" value="Neuron navigator 1"/>
    <property type="match status" value="1"/>
</dbReference>
<dbReference type="InterPro" id="IPR003593">
    <property type="entry name" value="AAA+_ATPase"/>
</dbReference>
<keyword evidence="21" id="KW-1185">Reference proteome</keyword>
<feature type="compositionally biased region" description="Low complexity" evidence="18">
    <location>
        <begin position="323"/>
        <end position="337"/>
    </location>
</feature>
<feature type="compositionally biased region" description="Low complexity" evidence="18">
    <location>
        <begin position="37"/>
        <end position="47"/>
    </location>
</feature>
<evidence type="ECO:0000256" key="12">
    <source>
        <dbReference type="ARBA" id="ARBA00023212"/>
    </source>
</evidence>
<feature type="coiled-coil region" evidence="17">
    <location>
        <begin position="967"/>
        <end position="994"/>
    </location>
</feature>
<evidence type="ECO:0000256" key="9">
    <source>
        <dbReference type="ARBA" id="ARBA00022902"/>
    </source>
</evidence>
<feature type="compositionally biased region" description="Polar residues" evidence="18">
    <location>
        <begin position="485"/>
        <end position="497"/>
    </location>
</feature>
<feature type="region of interest" description="Disordered" evidence="18">
    <location>
        <begin position="1691"/>
        <end position="1725"/>
    </location>
</feature>
<reference evidence="20" key="2">
    <citation type="submission" date="2025-09" db="UniProtKB">
        <authorList>
            <consortium name="Ensembl"/>
        </authorList>
    </citation>
    <scope>IDENTIFICATION</scope>
</reference>
<accession>A0A8D2NEP3</accession>
<dbReference type="GO" id="GO:0001764">
    <property type="term" value="P:neuron migration"/>
    <property type="evidence" value="ECO:0007669"/>
    <property type="project" value="TreeGrafter"/>
</dbReference>
<evidence type="ECO:0000256" key="5">
    <source>
        <dbReference type="ARBA" id="ARBA00022490"/>
    </source>
</evidence>
<evidence type="ECO:0000256" key="1">
    <source>
        <dbReference type="ARBA" id="ARBA00004245"/>
    </source>
</evidence>
<feature type="compositionally biased region" description="Basic and acidic residues" evidence="18">
    <location>
        <begin position="498"/>
        <end position="508"/>
    </location>
</feature>
<feature type="compositionally biased region" description="Polar residues" evidence="18">
    <location>
        <begin position="720"/>
        <end position="734"/>
    </location>
</feature>
<feature type="region of interest" description="Disordered" evidence="18">
    <location>
        <begin position="1"/>
        <end position="47"/>
    </location>
</feature>
<comment type="subcellular location">
    <subcellularLocation>
        <location evidence="1">Cytoplasm</location>
        <location evidence="1">Cytoskeleton</location>
    </subcellularLocation>
</comment>
<reference evidence="20" key="1">
    <citation type="submission" date="2025-08" db="UniProtKB">
        <authorList>
            <consortium name="Ensembl"/>
        </authorList>
    </citation>
    <scope>IDENTIFICATION</scope>
</reference>
<feature type="region of interest" description="Disordered" evidence="18">
    <location>
        <begin position="715"/>
        <end position="735"/>
    </location>
</feature>
<feature type="region of interest" description="Disordered" evidence="18">
    <location>
        <begin position="1069"/>
        <end position="1099"/>
    </location>
</feature>
<dbReference type="GO" id="GO:0043194">
    <property type="term" value="C:axon initial segment"/>
    <property type="evidence" value="ECO:0007669"/>
    <property type="project" value="TreeGrafter"/>
</dbReference>
<evidence type="ECO:0000256" key="4">
    <source>
        <dbReference type="ARBA" id="ARBA00022481"/>
    </source>
</evidence>
<evidence type="ECO:0000256" key="2">
    <source>
        <dbReference type="ARBA" id="ARBA00006255"/>
    </source>
</evidence>
<feature type="region of interest" description="Disordered" evidence="18">
    <location>
        <begin position="315"/>
        <end position="366"/>
    </location>
</feature>
<dbReference type="InterPro" id="IPR057568">
    <property type="entry name" value="CortBP2_NAV1-like_AAA_lid"/>
</dbReference>
<sequence length="1758" mass="189063">MLGSNLKSLPDVELGEEERGFRRGPDGSTVMPKRAKAAAAAPAGPRGAELRVFKASSAEGRLPAGSNLRKQKSLTNLAFLTDAEKKRQLYEPRWSDDMAKAAAPGAAAAGGGGRGGPRGRDRAAMSRLPPRSEHSLLSPRPAGPAKPPPAGKPSRIPRGPYAEVKPLSKAPEAGGGGKCDDELLGGKGPAVAAGTEEKPYLKVDPELVVTVLGDLEQLLFSQMLDPESQRKRTVQNVLDLRQNLEETMSSLRGSQVSHSSLEMTCYDSDDANARSVSSLHISRLELVEALDSDDVELKSGYMSDSDLMGKTLTEDDDITTGWDESSSISSGLSDASDNLSSEEFNASSSLNSLPSTPTASGHGGCQCEETRMLRTDSEKRSLAESGLSWYGEGDEKAPKKLDYDSSSLKMEHGSSKWRREPSEGGEEGPKGGELKKPVSLGTPGSLKKGKTPPVAVTSPITHMAQSTLKVAGKPETKATDKSKLSVKNTGLQRSSSDAGRDRTADAKKPPSGLTRPSSSSSFGYKKPAPATGTATVMQAGGSATLGKIQKSSGIPVKPVGGRKTSLDVSNAPEPGFLAPGARSNIQYRSLPRPAKSSSMSVTGGRSAARPVSSSIDPSLLSTKPGGISVSRLKEPSKVGTGRGTPAPVNQTDREKEKAKAKAVALDSECSTLKSASSPESTPKAQANLPPAAKVAELPPTPLRAAAKTYVKPPSLANLDKVNSNSLDLPSSSELHTPHTAKLQDLHPAGGHLAPCFSPSPAPILNINSASFSQGLELMGGFSVPKEGRMYPKLSGLHRSMESLQMPMSLPSAFSGGSTTTPAPAAAPPASAEEEEEEEEAGELGWSGSPRLTHLDRYGWKEVGGLLQHLHGHTLLPVPSVALTLPPPCFLLAVSPTATTAPRITRSNSIPTHDSTFELYSTSQMGSTLSLADKSKGMIRSGSFRDPVDDVHGSVLSLASSASSTYSSVRAASQIRKLRRELESSQEKVATLTSQLSANANLVAAFEQSLVSMTSRLRHLAETAEEKDTELLDLRETIDFLKKKNSEAQAVIQGALNGTDVTPKELRIKRQNSSDSISSLNSITSHSSIGSSKDADAKKKKKKSWLRSSFNKAFSIKKGPKSASSYSDIEEIATPDSSAPSSPKLQHGSTETASPSIKSSTSSSVGIDTAEYTWSLPWPRLFQAHSEGEPEKKEVSELRSELWEKEMKLTDIRLEALNSAHQLEQLRETMHNMQLEVDLLKAENDRLKVAPGPSAVLGAVPSHITSTSASSSPRRSLGLTIGHAFSPSPGDADMSPMDAVSAGTQKDELTLRIVVRMPPQHIIKGDLKQQEFFLGWTKVSGKVDWKMLDEAVCQVFKDYITKMDPASTLGLSTESIYGYSISHIKRVGSVAVPCPCCLGLLEGLKEKCVDSLVFETLIPKPMMQHYISLLLKHRRLILSGPSGTGKTYLTNRLAEYLVERSGRDVTEGIVSTFNMHQQSCKDLQLYLSNLANQIDRETGTADVPLVILLDDLSEAGSISELVNGALTCKYHKCPYIIGTTNQPVKMTPNHGLHLSFRMLTFSNNVEPANGFLVRYLRRKLLESDTDINANKEELLRVLDWVPKLWYHLHTFLEKHSTSDFLIGPCFFLSCPIGIEDFRTWFIDLWNNSIIPYLQEGAKDGLKVHGQKAAWEDPVEWVRDTLPWPSAQQDQSKLYHLPPPTMGPQSAVSPPEERTVKDTTPSSLDSDPLMAMLLKLQEAANYIESPDRETMVDPDLQSTL</sequence>
<feature type="compositionally biased region" description="Polar residues" evidence="18">
    <location>
        <begin position="458"/>
        <end position="468"/>
    </location>
</feature>
<feature type="compositionally biased region" description="Basic and acidic residues" evidence="18">
    <location>
        <begin position="472"/>
        <end position="483"/>
    </location>
</feature>
<comment type="function">
    <text evidence="13">May be involved in neuronal migration.</text>
</comment>
<keyword evidence="10" id="KW-0007">Acetylation</keyword>
<dbReference type="Gene3D" id="3.40.50.300">
    <property type="entry name" value="P-loop containing nucleotide triphosphate hydrolases"/>
    <property type="match status" value="1"/>
</dbReference>
<keyword evidence="6" id="KW-0597">Phosphoprotein</keyword>
<name>A0A8D2NEP3_ZONAL</name>
<feature type="compositionally biased region" description="Low complexity" evidence="18">
    <location>
        <begin position="345"/>
        <end position="360"/>
    </location>
</feature>
<evidence type="ECO:0000313" key="21">
    <source>
        <dbReference type="Proteomes" id="UP000694413"/>
    </source>
</evidence>
<evidence type="ECO:0000256" key="7">
    <source>
        <dbReference type="ARBA" id="ARBA00022701"/>
    </source>
</evidence>
<dbReference type="Pfam" id="PF23092">
    <property type="entry name" value="Ubiquitin_6"/>
    <property type="match status" value="1"/>
</dbReference>
<dbReference type="GO" id="GO:0001578">
    <property type="term" value="P:microtubule bundle formation"/>
    <property type="evidence" value="ECO:0007669"/>
    <property type="project" value="TreeGrafter"/>
</dbReference>
<feature type="region of interest" description="Disordered" evidence="18">
    <location>
        <begin position="1264"/>
        <end position="1298"/>
    </location>
</feature>
<feature type="compositionally biased region" description="Pro residues" evidence="18">
    <location>
        <begin position="141"/>
        <end position="151"/>
    </location>
</feature>
<evidence type="ECO:0000256" key="11">
    <source>
        <dbReference type="ARBA" id="ARBA00023054"/>
    </source>
</evidence>